<dbReference type="Proteomes" id="UP000239462">
    <property type="component" value="Chromosome"/>
</dbReference>
<dbReference type="InterPro" id="IPR001845">
    <property type="entry name" value="HTH_ArsR_DNA-bd_dom"/>
</dbReference>
<dbReference type="EMBL" id="CP026606">
    <property type="protein sequence ID" value="AVB76104.1"/>
    <property type="molecule type" value="Genomic_DNA"/>
</dbReference>
<dbReference type="InterPro" id="IPR036390">
    <property type="entry name" value="WH_DNA-bd_sf"/>
</dbReference>
<gene>
    <name evidence="2" type="ORF">MMJJ_06900</name>
</gene>
<dbReference type="SMART" id="SM00418">
    <property type="entry name" value="HTH_ARSR"/>
    <property type="match status" value="1"/>
</dbReference>
<dbReference type="InterPro" id="IPR011991">
    <property type="entry name" value="ArsR-like_HTH"/>
</dbReference>
<organism evidence="2 3">
    <name type="scientific">Methanococcus maripaludis</name>
    <name type="common">Methanococcus deltae</name>
    <dbReference type="NCBI Taxonomy" id="39152"/>
    <lineage>
        <taxon>Archaea</taxon>
        <taxon>Methanobacteriati</taxon>
        <taxon>Methanobacteriota</taxon>
        <taxon>Methanomada group</taxon>
        <taxon>Methanococci</taxon>
        <taxon>Methanococcales</taxon>
        <taxon>Methanococcaceae</taxon>
        <taxon>Methanococcus</taxon>
    </lineage>
</organism>
<dbReference type="GO" id="GO:0003700">
    <property type="term" value="F:DNA-binding transcription factor activity"/>
    <property type="evidence" value="ECO:0007669"/>
    <property type="project" value="InterPro"/>
</dbReference>
<accession>A0A2L1C9S2</accession>
<name>A0A2L1C9S2_METMI</name>
<dbReference type="AlphaFoldDB" id="A0A2L1C9S2"/>
<sequence>MFLKILSKSNAKEILMLLNEYGELYFGQIHKELDKPKSNLSRVISELQEEGLVNKRTEETDEDGRIPKNYYSLTNLGKIAIEIYQKEDKMLKEKESGNVNINVENNHGIIANNIQNLNVKK</sequence>
<dbReference type="CDD" id="cd00090">
    <property type="entry name" value="HTH_ARSR"/>
    <property type="match status" value="1"/>
</dbReference>
<evidence type="ECO:0000259" key="1">
    <source>
        <dbReference type="SMART" id="SM00418"/>
    </source>
</evidence>
<dbReference type="KEGG" id="mmad:MMJJ_06900"/>
<dbReference type="Pfam" id="PF01022">
    <property type="entry name" value="HTH_5"/>
    <property type="match status" value="1"/>
</dbReference>
<dbReference type="SUPFAM" id="SSF46785">
    <property type="entry name" value="Winged helix' DNA-binding domain"/>
    <property type="match status" value="1"/>
</dbReference>
<evidence type="ECO:0000313" key="2">
    <source>
        <dbReference type="EMBL" id="AVB76104.1"/>
    </source>
</evidence>
<evidence type="ECO:0000313" key="3">
    <source>
        <dbReference type="Proteomes" id="UP000239462"/>
    </source>
</evidence>
<protein>
    <submittedName>
        <fullName evidence="2">Bacterial regulatory protein, arsR family</fullName>
    </submittedName>
</protein>
<reference evidence="3" key="1">
    <citation type="journal article" date="2018" name="Genome Announc.">
        <title>Complete Genome Sequence of the Methanococcus maripaludis Type Strain JJ (DSM 2067), a Model for Selenoprotein Synthesis in Archaea.</title>
        <authorList>
            <person name="Poehlein A."/>
            <person name="Heym D."/>
            <person name="Quitzke V."/>
            <person name="Fersch J."/>
            <person name="Daniel R."/>
            <person name="Rother M."/>
        </authorList>
    </citation>
    <scope>NUCLEOTIDE SEQUENCE [LARGE SCALE GENOMIC DNA]</scope>
    <source>
        <strain evidence="3">DSM 2067</strain>
    </source>
</reference>
<dbReference type="GeneID" id="36101781"/>
<dbReference type="RefSeq" id="WP_012193441.1">
    <property type="nucleotide sequence ID" value="NZ_CP026606.1"/>
</dbReference>
<dbReference type="Gene3D" id="1.10.10.10">
    <property type="entry name" value="Winged helix-like DNA-binding domain superfamily/Winged helix DNA-binding domain"/>
    <property type="match status" value="1"/>
</dbReference>
<feature type="domain" description="HTH arsR-type" evidence="1">
    <location>
        <begin position="1"/>
        <end position="86"/>
    </location>
</feature>
<dbReference type="InterPro" id="IPR036388">
    <property type="entry name" value="WH-like_DNA-bd_sf"/>
</dbReference>
<proteinExistence type="predicted"/>